<sequence>MSDFVHLHVHSDLSLLNGLTQIKTLVKTAKKRGFSAISLTDYGSMYGAIKFYQSCLAEEIKPIIGFEAFVAPRTRHDKESGKDDTPYNLILLAENYDGYRNLMKLTSIGHLEGFFNEKPRIDKDLLRELGKNIIALSGPINGEIATLLKQSKYEQAKKVALEYNEIFGQDNFYLELQDHPAIEGQMTVNTELIKLSKDTGIPLVVTRDVHYLNTEDAEAQDILLCIGKGWKVGYTNREDYRQVDRSLCSEEDIISRFRHVPDAIANTVKIADRINIEIELDNWHFAPVDLPPGKTADEHLRDEAYRLAPKFYPDMQKEVGERIEYELGIIKTKGYSPYFICVADYVAYAKSHGIVESTRGSAAGSLVSYVLGITTVDPLRFKLPFERFLNPFRPSPPDVDTDFADDRREEMIEYVTKKYGEDRVAQIVTFGTMAARASVRDTGRALGLSYGFCDQVSKLIPPGAQGFPMTIARALEEEPDLKKLYQTNDDVKRLLDLAQRVEGCARHTSVHAAGVVISPTPLTDFTPVQRETGGDKIVTQYEMKTVEAAGVLKNDFLG</sequence>
<gene>
    <name evidence="2" type="ORF">COU30_02360</name>
</gene>
<dbReference type="Pfam" id="PF07733">
    <property type="entry name" value="DNA_pol3_alpha"/>
    <property type="match status" value="1"/>
</dbReference>
<dbReference type="GO" id="GO:0008408">
    <property type="term" value="F:3'-5' exonuclease activity"/>
    <property type="evidence" value="ECO:0007669"/>
    <property type="project" value="InterPro"/>
</dbReference>
<protein>
    <submittedName>
        <fullName evidence="2">DNA polymerase III subunit alpha</fullName>
    </submittedName>
</protein>
<dbReference type="PANTHER" id="PTHR32294:SF0">
    <property type="entry name" value="DNA POLYMERASE III SUBUNIT ALPHA"/>
    <property type="match status" value="1"/>
</dbReference>
<name>A0A2M6P1M9_9BACT</name>
<dbReference type="Pfam" id="PF02811">
    <property type="entry name" value="PHP"/>
    <property type="match status" value="1"/>
</dbReference>
<comment type="caution">
    <text evidence="2">The sequence shown here is derived from an EMBL/GenBank/DDBJ whole genome shotgun (WGS) entry which is preliminary data.</text>
</comment>
<reference evidence="3" key="1">
    <citation type="submission" date="2017-09" db="EMBL/GenBank/DDBJ databases">
        <title>Depth-based differentiation of microbial function through sediment-hosted aquifers and enrichment of novel symbionts in the deep terrestrial subsurface.</title>
        <authorList>
            <person name="Probst A.J."/>
            <person name="Ladd B."/>
            <person name="Jarett J.K."/>
            <person name="Geller-Mcgrath D.E."/>
            <person name="Sieber C.M.K."/>
            <person name="Emerson J.B."/>
            <person name="Anantharaman K."/>
            <person name="Thomas B.C."/>
            <person name="Malmstrom R."/>
            <person name="Stieglmeier M."/>
            <person name="Klingl A."/>
            <person name="Woyke T."/>
            <person name="Ryan C.M."/>
            <person name="Banfield J.F."/>
        </authorList>
    </citation>
    <scope>NUCLEOTIDE SEQUENCE [LARGE SCALE GENOMIC DNA]</scope>
</reference>
<evidence type="ECO:0000313" key="3">
    <source>
        <dbReference type="Proteomes" id="UP000228528"/>
    </source>
</evidence>
<evidence type="ECO:0000259" key="1">
    <source>
        <dbReference type="SMART" id="SM00481"/>
    </source>
</evidence>
<dbReference type="InterPro" id="IPR011708">
    <property type="entry name" value="DNA_pol3_alpha_NTPase_dom"/>
</dbReference>
<dbReference type="InterPro" id="IPR004013">
    <property type="entry name" value="PHP_dom"/>
</dbReference>
<dbReference type="AlphaFoldDB" id="A0A2M6P1M9"/>
<dbReference type="CDD" id="cd12113">
    <property type="entry name" value="PHP_PolIIIA_DnaE3"/>
    <property type="match status" value="1"/>
</dbReference>
<dbReference type="SMART" id="SM00481">
    <property type="entry name" value="POLIIIAc"/>
    <property type="match status" value="1"/>
</dbReference>
<feature type="domain" description="Polymerase/histidinol phosphatase N-terminal" evidence="1">
    <location>
        <begin position="5"/>
        <end position="72"/>
    </location>
</feature>
<dbReference type="Gene3D" id="3.20.20.140">
    <property type="entry name" value="Metal-dependent hydrolases"/>
    <property type="match status" value="1"/>
</dbReference>
<organism evidence="2 3">
    <name type="scientific">Candidatus Magasanikbacteria bacterium CG10_big_fil_rev_8_21_14_0_10_38_6</name>
    <dbReference type="NCBI Taxonomy" id="1974647"/>
    <lineage>
        <taxon>Bacteria</taxon>
        <taxon>Candidatus Magasanikiibacteriota</taxon>
    </lineage>
</organism>
<dbReference type="InterPro" id="IPR016195">
    <property type="entry name" value="Pol/histidinol_Pase-like"/>
</dbReference>
<proteinExistence type="predicted"/>
<dbReference type="Proteomes" id="UP000228528">
    <property type="component" value="Unassembled WGS sequence"/>
</dbReference>
<accession>A0A2M6P1M9</accession>
<dbReference type="Gene3D" id="1.10.10.1600">
    <property type="entry name" value="Bacterial DNA polymerase III alpha subunit, thumb domain"/>
    <property type="match status" value="1"/>
</dbReference>
<dbReference type="GO" id="GO:0006260">
    <property type="term" value="P:DNA replication"/>
    <property type="evidence" value="ECO:0007669"/>
    <property type="project" value="InterPro"/>
</dbReference>
<dbReference type="EMBL" id="PFBW01000103">
    <property type="protein sequence ID" value="PIR77459.1"/>
    <property type="molecule type" value="Genomic_DNA"/>
</dbReference>
<feature type="non-terminal residue" evidence="2">
    <location>
        <position position="558"/>
    </location>
</feature>
<evidence type="ECO:0000313" key="2">
    <source>
        <dbReference type="EMBL" id="PIR77459.1"/>
    </source>
</evidence>
<dbReference type="NCBIfam" id="TIGR00594">
    <property type="entry name" value="polc"/>
    <property type="match status" value="1"/>
</dbReference>
<dbReference type="PANTHER" id="PTHR32294">
    <property type="entry name" value="DNA POLYMERASE III SUBUNIT ALPHA"/>
    <property type="match status" value="1"/>
</dbReference>
<dbReference type="InterPro" id="IPR004805">
    <property type="entry name" value="DnaE2/DnaE/PolC"/>
</dbReference>
<dbReference type="InterPro" id="IPR041931">
    <property type="entry name" value="DNA_pol3_alpha_thumb_dom"/>
</dbReference>
<dbReference type="SUPFAM" id="SSF89550">
    <property type="entry name" value="PHP domain-like"/>
    <property type="match status" value="1"/>
</dbReference>
<dbReference type="InterPro" id="IPR003141">
    <property type="entry name" value="Pol/His_phosphatase_N"/>
</dbReference>